<dbReference type="SUPFAM" id="SSF52980">
    <property type="entry name" value="Restriction endonuclease-like"/>
    <property type="match status" value="1"/>
</dbReference>
<evidence type="ECO:0000259" key="1">
    <source>
        <dbReference type="Pfam" id="PF05685"/>
    </source>
</evidence>
<accession>A0A0L9Y7B2</accession>
<protein>
    <submittedName>
        <fullName evidence="2">Uma2 family endonuclease</fullName>
    </submittedName>
</protein>
<name>A0A0L9Y7B2_CLOBO</name>
<dbReference type="Gene3D" id="3.90.1570.10">
    <property type="entry name" value="tt1808, chain A"/>
    <property type="match status" value="1"/>
</dbReference>
<dbReference type="InterPro" id="IPR012296">
    <property type="entry name" value="Nuclease_put_TT1808"/>
</dbReference>
<organism evidence="2 5">
    <name type="scientific">Clostridium botulinum</name>
    <dbReference type="NCBI Taxonomy" id="1491"/>
    <lineage>
        <taxon>Bacteria</taxon>
        <taxon>Bacillati</taxon>
        <taxon>Bacillota</taxon>
        <taxon>Clostridia</taxon>
        <taxon>Eubacteriales</taxon>
        <taxon>Clostridiaceae</taxon>
        <taxon>Clostridium</taxon>
    </lineage>
</organism>
<dbReference type="EMBL" id="SWVK01000024">
    <property type="protein sequence ID" value="NFN36489.1"/>
    <property type="molecule type" value="Genomic_DNA"/>
</dbReference>
<dbReference type="Proteomes" id="UP000473681">
    <property type="component" value="Unassembled WGS sequence"/>
</dbReference>
<evidence type="ECO:0000313" key="4">
    <source>
        <dbReference type="Proteomes" id="UP000473681"/>
    </source>
</evidence>
<proteinExistence type="predicted"/>
<dbReference type="RefSeq" id="WP_053342393.1">
    <property type="nucleotide sequence ID" value="NZ_LFPA01000153.1"/>
</dbReference>
<dbReference type="OrthoDB" id="9808428at2"/>
<dbReference type="CDD" id="cd06260">
    <property type="entry name" value="DUF820-like"/>
    <property type="match status" value="1"/>
</dbReference>
<dbReference type="PANTHER" id="PTHR36558:SF1">
    <property type="entry name" value="RESTRICTION ENDONUCLEASE DOMAIN-CONTAINING PROTEIN-RELATED"/>
    <property type="match status" value="1"/>
</dbReference>
<comment type="caution">
    <text evidence="2">The sequence shown here is derived from an EMBL/GenBank/DDBJ whole genome shotgun (WGS) entry which is preliminary data.</text>
</comment>
<dbReference type="Proteomes" id="UP000476820">
    <property type="component" value="Unassembled WGS sequence"/>
</dbReference>
<dbReference type="InterPro" id="IPR011335">
    <property type="entry name" value="Restrct_endonuc-II-like"/>
</dbReference>
<dbReference type="AlphaFoldDB" id="A0A0L9Y7B2"/>
<keyword evidence="2" id="KW-0378">Hydrolase</keyword>
<keyword evidence="2" id="KW-0255">Endonuclease</keyword>
<dbReference type="GO" id="GO:0004519">
    <property type="term" value="F:endonuclease activity"/>
    <property type="evidence" value="ECO:0007669"/>
    <property type="project" value="UniProtKB-KW"/>
</dbReference>
<sequence>MDIIKDYIYTEEMFEDIQKNFNGKAEFDNGSIFLSSNTSIEHNRIKRKILSKLDGFFQGTSCEPFDEQIEVVFRNSEEVYKYKPDIFIMCDNSTKKGESFTSVPKIIFEIVSKSTSSHDYITKLAVYQKFKVEEYNIVEQSGKIIQYSLVDDQYIISDVYKNDDVYVSSIFKDLKIGLKDIF</sequence>
<evidence type="ECO:0000313" key="2">
    <source>
        <dbReference type="EMBL" id="NFF88845.1"/>
    </source>
</evidence>
<dbReference type="Pfam" id="PF05685">
    <property type="entry name" value="Uma2"/>
    <property type="match status" value="1"/>
</dbReference>
<keyword evidence="2" id="KW-0540">Nuclease</keyword>
<gene>
    <name evidence="2" type="ORF">FC774_13365</name>
    <name evidence="3" type="ORF">FDB51_15505</name>
</gene>
<dbReference type="PANTHER" id="PTHR36558">
    <property type="entry name" value="GLR1098 PROTEIN"/>
    <property type="match status" value="1"/>
</dbReference>
<dbReference type="EMBL" id="SWOV01000041">
    <property type="protein sequence ID" value="NFF88845.1"/>
    <property type="molecule type" value="Genomic_DNA"/>
</dbReference>
<evidence type="ECO:0000313" key="5">
    <source>
        <dbReference type="Proteomes" id="UP000476820"/>
    </source>
</evidence>
<evidence type="ECO:0000313" key="3">
    <source>
        <dbReference type="EMBL" id="NFN36489.1"/>
    </source>
</evidence>
<dbReference type="InterPro" id="IPR008538">
    <property type="entry name" value="Uma2"/>
</dbReference>
<reference evidence="4 5" key="1">
    <citation type="submission" date="2019-04" db="EMBL/GenBank/DDBJ databases">
        <title>Genome sequencing of Clostridium botulinum Groups I-IV and Clostridium butyricum.</title>
        <authorList>
            <person name="Brunt J."/>
            <person name="Van Vliet A.H.M."/>
            <person name="Stringer S.C."/>
            <person name="Carter A.T."/>
            <person name="Peck M.W."/>
        </authorList>
    </citation>
    <scope>NUCLEOTIDE SEQUENCE [LARGE SCALE GENOMIC DNA]</scope>
    <source>
        <strain evidence="2 5">1605</strain>
        <strain evidence="3 4">CB-K-33E</strain>
    </source>
</reference>
<feature type="domain" description="Putative restriction endonuclease" evidence="1">
    <location>
        <begin position="13"/>
        <end position="174"/>
    </location>
</feature>